<accession>A0ABS4MZS9</accession>
<protein>
    <submittedName>
        <fullName evidence="1">Uncharacterized protein</fullName>
    </submittedName>
</protein>
<name>A0ABS4MZS9_9ACTN</name>
<dbReference type="Proteomes" id="UP000756710">
    <property type="component" value="Unassembled WGS sequence"/>
</dbReference>
<keyword evidence="2" id="KW-1185">Reference proteome</keyword>
<sequence length="69" mass="7677">MEQELRAASHLGPQIAPERRYLPVTPDKLLTTLFPDQLQSRGTTPASHCTPPAFNVTPDTYILPNVYPC</sequence>
<proteinExistence type="predicted"/>
<organism evidence="1 2">
    <name type="scientific">Streptomyces iranensis</name>
    <dbReference type="NCBI Taxonomy" id="576784"/>
    <lineage>
        <taxon>Bacteria</taxon>
        <taxon>Bacillati</taxon>
        <taxon>Actinomycetota</taxon>
        <taxon>Actinomycetes</taxon>
        <taxon>Kitasatosporales</taxon>
        <taxon>Streptomycetaceae</taxon>
        <taxon>Streptomyces</taxon>
        <taxon>Streptomyces violaceusniger group</taxon>
    </lineage>
</organism>
<evidence type="ECO:0000313" key="1">
    <source>
        <dbReference type="EMBL" id="MBP2065258.1"/>
    </source>
</evidence>
<reference evidence="1 2" key="1">
    <citation type="submission" date="2021-03" db="EMBL/GenBank/DDBJ databases">
        <title>Genomic Encyclopedia of Type Strains, Phase IV (KMG-IV): sequencing the most valuable type-strain genomes for metagenomic binning, comparative biology and taxonomic classification.</title>
        <authorList>
            <person name="Goeker M."/>
        </authorList>
    </citation>
    <scope>NUCLEOTIDE SEQUENCE [LARGE SCALE GENOMIC DNA]</scope>
    <source>
        <strain evidence="1 2">DSM 41954</strain>
    </source>
</reference>
<gene>
    <name evidence="1" type="ORF">J2Z30_006289</name>
</gene>
<evidence type="ECO:0000313" key="2">
    <source>
        <dbReference type="Proteomes" id="UP000756710"/>
    </source>
</evidence>
<comment type="caution">
    <text evidence="1">The sequence shown here is derived from an EMBL/GenBank/DDBJ whole genome shotgun (WGS) entry which is preliminary data.</text>
</comment>
<dbReference type="EMBL" id="JAGGLR010000018">
    <property type="protein sequence ID" value="MBP2065258.1"/>
    <property type="molecule type" value="Genomic_DNA"/>
</dbReference>